<organism evidence="4 5">
    <name type="scientific">Arabidopsis thaliana x Arabidopsis arenosa</name>
    <dbReference type="NCBI Taxonomy" id="1240361"/>
    <lineage>
        <taxon>Eukaryota</taxon>
        <taxon>Viridiplantae</taxon>
        <taxon>Streptophyta</taxon>
        <taxon>Embryophyta</taxon>
        <taxon>Tracheophyta</taxon>
        <taxon>Spermatophyta</taxon>
        <taxon>Magnoliopsida</taxon>
        <taxon>eudicotyledons</taxon>
        <taxon>Gunneridae</taxon>
        <taxon>Pentapetalae</taxon>
        <taxon>rosids</taxon>
        <taxon>malvids</taxon>
        <taxon>Brassicales</taxon>
        <taxon>Brassicaceae</taxon>
        <taxon>Camelineae</taxon>
        <taxon>Arabidopsis</taxon>
    </lineage>
</organism>
<feature type="domain" description="Gnk2-homologous" evidence="3">
    <location>
        <begin position="208"/>
        <end position="310"/>
    </location>
</feature>
<evidence type="ECO:0000313" key="5">
    <source>
        <dbReference type="Proteomes" id="UP000694240"/>
    </source>
</evidence>
<feature type="domain" description="Gnk2-homologous" evidence="3">
    <location>
        <begin position="21"/>
        <end position="123"/>
    </location>
</feature>
<reference evidence="4 5" key="1">
    <citation type="submission" date="2020-12" db="EMBL/GenBank/DDBJ databases">
        <title>Concerted genomic and epigenomic changes stabilize Arabidopsis allopolyploids.</title>
        <authorList>
            <person name="Chen Z."/>
        </authorList>
    </citation>
    <scope>NUCLEOTIDE SEQUENCE [LARGE SCALE GENOMIC DNA]</scope>
    <source>
        <strain evidence="4">Allo738</strain>
        <tissue evidence="4">Leaf</tissue>
    </source>
</reference>
<dbReference type="EMBL" id="JAEFBK010000008">
    <property type="protein sequence ID" value="KAG7578215.1"/>
    <property type="molecule type" value="Genomic_DNA"/>
</dbReference>
<dbReference type="InterPro" id="IPR002902">
    <property type="entry name" value="GNK2"/>
</dbReference>
<name>A0A8T2AYR7_9BRAS</name>
<keyword evidence="2" id="KW-0677">Repeat</keyword>
<evidence type="ECO:0000256" key="1">
    <source>
        <dbReference type="ARBA" id="ARBA00022729"/>
    </source>
</evidence>
<dbReference type="FunFam" id="3.30.430.20:FF:000002">
    <property type="entry name" value="Cysteine-rich receptor-like protein kinase 10"/>
    <property type="match status" value="1"/>
</dbReference>
<gene>
    <name evidence="4" type="ORF">ISN45_Aa03g024230</name>
</gene>
<sequence>MLAMQLPFVHSVLSLNETNAYLHHICIHGEGTFKSGSPYEKEIKQLIDFLSSFIKDYSFVHGVSGIGPDDINVKFQCRGDTLQAKCRSCLATAFSEIRSKCPNNKGRIIWYDNCHLDLSSIYTYGQIDYKNNFYMYNTKDVSGDTKSFNKNMKTFLHKLKAKASSKENKPYVKDYMYAAGGESLGTVKLYAMVQCTQDLSLINCTTNEYLNHICIKREGTAKGSSYEGSVRRVIDHMSTVDLDYGFVNGAGSDGPTKIYAKIQCRADASESKCRTCVATAFSEIRRKCPNHKGRIIWYDNCLLDISSIYTLAEIDYRHIFNMYNTKDVSGNTMMFNKNTRALLYALKEKAISKKELPYRRDYLYSAGEESLGTTKLYAMLPLINSVLSLNQTNAYLHHICLNGEGTFKSGSIYEREVKGLIDHLSTYLDYGFVNGAAGDGTDDIYAKFQCRADISTSNCRSCLVTAFSGIRKKCPNNKGRIIWYDNCLLDISSIYTYGKIDYQHNFYLYNAKDVKSETKSFNKNTRDLLSKLKENATSKKELPYRRDYLYAAGEESLGNMKLHAMTNAYLHHKCINSQGTYKSRSPYEENLNRVVRSISTGNLRSGFAHVSNGDAPNTVYVKLQCRGDSYWSKCHSCLATAFSGLRNRCPKKKGGIIWYDNCLLEISSIDTLGNIDYKNEFYMYNAKDVSGDIEFFNKNTRALLNKLKEKATSNETNAGREYIVYAVGEQRLGPMKLYAMVQCTKDLSSDGCNECLNYILSKLPKCCNGKQGGRVLSTSCNFRYELYPFVKT</sequence>
<feature type="domain" description="Gnk2-homologous" evidence="3">
    <location>
        <begin position="395"/>
        <end position="496"/>
    </location>
</feature>
<dbReference type="PANTHER" id="PTHR32411:SF54">
    <property type="entry name" value="CYSTEINE-RICH REPEAT SECRETORY PROTEIN 29-RELATED"/>
    <property type="match status" value="1"/>
</dbReference>
<evidence type="ECO:0000259" key="3">
    <source>
        <dbReference type="PROSITE" id="PS51473"/>
    </source>
</evidence>
<dbReference type="CDD" id="cd23509">
    <property type="entry name" value="Gnk2-like"/>
    <property type="match status" value="5"/>
</dbReference>
<feature type="domain" description="Gnk2-homologous" evidence="3">
    <location>
        <begin position="569"/>
        <end position="671"/>
    </location>
</feature>
<evidence type="ECO:0000256" key="2">
    <source>
        <dbReference type="ARBA" id="ARBA00022737"/>
    </source>
</evidence>
<keyword evidence="1" id="KW-0732">Signal</keyword>
<accession>A0A8T2AYR7</accession>
<dbReference type="PROSITE" id="PS51473">
    <property type="entry name" value="GNK2"/>
    <property type="match status" value="5"/>
</dbReference>
<dbReference type="Pfam" id="PF01657">
    <property type="entry name" value="Stress-antifung"/>
    <property type="match status" value="5"/>
</dbReference>
<dbReference type="AlphaFoldDB" id="A0A8T2AYR7"/>
<protein>
    <submittedName>
        <fullName evidence="4">Gnk2-homologous domain</fullName>
    </submittedName>
</protein>
<proteinExistence type="predicted"/>
<dbReference type="Proteomes" id="UP000694240">
    <property type="component" value="Chromosome 8"/>
</dbReference>
<dbReference type="InterPro" id="IPR050581">
    <property type="entry name" value="CRR_secretory_protein"/>
</dbReference>
<evidence type="ECO:0000313" key="4">
    <source>
        <dbReference type="EMBL" id="KAG7578215.1"/>
    </source>
</evidence>
<feature type="domain" description="Gnk2-homologous" evidence="3">
    <location>
        <begin position="677"/>
        <end position="789"/>
    </location>
</feature>
<keyword evidence="5" id="KW-1185">Reference proteome</keyword>
<dbReference type="PANTHER" id="PTHR32411">
    <property type="entry name" value="CYSTEINE-RICH REPEAT SECRETORY PROTEIN 38-RELATED"/>
    <property type="match status" value="1"/>
</dbReference>
<comment type="caution">
    <text evidence="4">The sequence shown here is derived from an EMBL/GenBank/DDBJ whole genome shotgun (WGS) entry which is preliminary data.</text>
</comment>